<proteinExistence type="predicted"/>
<dbReference type="InParanoid" id="A9USR3"/>
<dbReference type="KEGG" id="mbr:MONBRDRAFT_23011"/>
<evidence type="ECO:0000256" key="8">
    <source>
        <dbReference type="SAM" id="Phobius"/>
    </source>
</evidence>
<keyword evidence="6" id="KW-0325">Glycoprotein</keyword>
<protein>
    <submittedName>
        <fullName evidence="9">Uncharacterized protein</fullName>
    </submittedName>
</protein>
<evidence type="ECO:0000256" key="5">
    <source>
        <dbReference type="ARBA" id="ARBA00023136"/>
    </source>
</evidence>
<dbReference type="GO" id="GO:0016020">
    <property type="term" value="C:membrane"/>
    <property type="evidence" value="ECO:0007669"/>
    <property type="project" value="UniProtKB-SubCell"/>
</dbReference>
<gene>
    <name evidence="9" type="ORF">MONBRDRAFT_23011</name>
</gene>
<evidence type="ECO:0000313" key="10">
    <source>
        <dbReference type="Proteomes" id="UP000001357"/>
    </source>
</evidence>
<feature type="transmembrane region" description="Helical" evidence="8">
    <location>
        <begin position="12"/>
        <end position="40"/>
    </location>
</feature>
<accession>A9USR3</accession>
<keyword evidence="5 8" id="KW-0472">Membrane</keyword>
<organism evidence="9 10">
    <name type="scientific">Monosiga brevicollis</name>
    <name type="common">Choanoflagellate</name>
    <dbReference type="NCBI Taxonomy" id="81824"/>
    <lineage>
        <taxon>Eukaryota</taxon>
        <taxon>Choanoflagellata</taxon>
        <taxon>Craspedida</taxon>
        <taxon>Salpingoecidae</taxon>
        <taxon>Monosiga</taxon>
    </lineage>
</organism>
<dbReference type="RefSeq" id="XP_001743434.1">
    <property type="nucleotide sequence ID" value="XM_001743382.1"/>
</dbReference>
<evidence type="ECO:0000256" key="1">
    <source>
        <dbReference type="ARBA" id="ARBA00004606"/>
    </source>
</evidence>
<dbReference type="eggNOG" id="KOG3765">
    <property type="taxonomic scope" value="Eukaryota"/>
</dbReference>
<name>A9USR3_MONBE</name>
<keyword evidence="2 8" id="KW-0812">Transmembrane</keyword>
<dbReference type="Proteomes" id="UP000001357">
    <property type="component" value="Unassembled WGS sequence"/>
</dbReference>
<sequence length="600" mass="68064">MVMAGASGSTRWLRQVIFCACGTTLVLMLLLMISIIIIPYDLDTVAESMIGDDVVDHRLEEATEHVRDLQIQRARALAEQHRLSNTAHPDHSEPNRMALPKLREERQVKRVSPEQAALMDQILNPNVMTTKNLALCNLSQSQAGTPADNTAQAARELAALEDEWQKFAASYDTLLRDVKYCVAQCGQNRCCPDDQGFRYGADNDWFVVAKDDLAGMADDRGYDDITLVTQATFDRLDVFGMLANAWPGPKVAVFAVFDFDEASHAKAQVQIEAIIRTARDWTNVKILVYPVTTKDDYYTDRYRRHDPASEPQLPINVFRNLAVDHARTNFVFTCDMDFVPSSTLYPKLRQFLLPAMATLDRAAFVVPHWEALECDSTVRIPRDFEKLREYAAQGIVRPFHVTARRIMPLIKEIRPAPARCDAPSAVWSFGVQTTNYNKWFQESRDMMEGFFPLEVQGPLEDKYWEPFVIVKRVDASGARLPRYHEQYVGRYKNKISFITTLRGHHYRFYTLRREFLTHVPHPTANASAPAMHEHLLTMRKVHAADRQTLHDTAWTSPVKPKLHASPFDGGIHCLATQPSQPAAAVEQDPALQLEAEANAR</sequence>
<dbReference type="InterPro" id="IPR051292">
    <property type="entry name" value="Xyl/GlcA_transferase"/>
</dbReference>
<keyword evidence="10" id="KW-1185">Reference proteome</keyword>
<keyword evidence="4 8" id="KW-1133">Transmembrane helix</keyword>
<evidence type="ECO:0000256" key="6">
    <source>
        <dbReference type="ARBA" id="ARBA00023180"/>
    </source>
</evidence>
<evidence type="ECO:0000313" key="9">
    <source>
        <dbReference type="EMBL" id="EDQ92148.1"/>
    </source>
</evidence>
<dbReference type="STRING" id="81824.A9USR3"/>
<dbReference type="PANTHER" id="PTHR12270:SF25">
    <property type="entry name" value="GLYCOSYLTRANSFERASE-LIKE PROTEIN LARGE"/>
    <property type="match status" value="1"/>
</dbReference>
<dbReference type="GeneID" id="5888330"/>
<evidence type="ECO:0000256" key="2">
    <source>
        <dbReference type="ARBA" id="ARBA00022692"/>
    </source>
</evidence>
<reference evidence="9 10" key="1">
    <citation type="journal article" date="2008" name="Nature">
        <title>The genome of the choanoflagellate Monosiga brevicollis and the origin of metazoans.</title>
        <authorList>
            <consortium name="JGI Sequencing"/>
            <person name="King N."/>
            <person name="Westbrook M.J."/>
            <person name="Young S.L."/>
            <person name="Kuo A."/>
            <person name="Abedin M."/>
            <person name="Chapman J."/>
            <person name="Fairclough S."/>
            <person name="Hellsten U."/>
            <person name="Isogai Y."/>
            <person name="Letunic I."/>
            <person name="Marr M."/>
            <person name="Pincus D."/>
            <person name="Putnam N."/>
            <person name="Rokas A."/>
            <person name="Wright K.J."/>
            <person name="Zuzow R."/>
            <person name="Dirks W."/>
            <person name="Good M."/>
            <person name="Goodstein D."/>
            <person name="Lemons D."/>
            <person name="Li W."/>
            <person name="Lyons J.B."/>
            <person name="Morris A."/>
            <person name="Nichols S."/>
            <person name="Richter D.J."/>
            <person name="Salamov A."/>
            <person name="Bork P."/>
            <person name="Lim W.A."/>
            <person name="Manning G."/>
            <person name="Miller W.T."/>
            <person name="McGinnis W."/>
            <person name="Shapiro H."/>
            <person name="Tjian R."/>
            <person name="Grigoriev I.V."/>
            <person name="Rokhsar D."/>
        </authorList>
    </citation>
    <scope>NUCLEOTIDE SEQUENCE [LARGE SCALE GENOMIC DNA]</scope>
    <source>
        <strain evidence="10">MX1 / ATCC 50154</strain>
    </source>
</reference>
<dbReference type="AlphaFoldDB" id="A9USR3"/>
<keyword evidence="3" id="KW-0735">Signal-anchor</keyword>
<dbReference type="GO" id="GO:0042285">
    <property type="term" value="F:xylosyltransferase activity"/>
    <property type="evidence" value="ECO:0000318"/>
    <property type="project" value="GO_Central"/>
</dbReference>
<dbReference type="GO" id="GO:0035269">
    <property type="term" value="P:protein O-linked glycosylation via mannose"/>
    <property type="evidence" value="ECO:0000318"/>
    <property type="project" value="GO_Central"/>
</dbReference>
<dbReference type="GO" id="GO:0015020">
    <property type="term" value="F:glucuronosyltransferase activity"/>
    <property type="evidence" value="ECO:0000318"/>
    <property type="project" value="GO_Central"/>
</dbReference>
<evidence type="ECO:0000256" key="7">
    <source>
        <dbReference type="SAM" id="MobiDB-lite"/>
    </source>
</evidence>
<dbReference type="OMA" id="FTCDMDF"/>
<evidence type="ECO:0000256" key="4">
    <source>
        <dbReference type="ARBA" id="ARBA00022989"/>
    </source>
</evidence>
<evidence type="ECO:0000256" key="3">
    <source>
        <dbReference type="ARBA" id="ARBA00022968"/>
    </source>
</evidence>
<dbReference type="Pfam" id="PF13896">
    <property type="entry name" value="Glyco_transf_49"/>
    <property type="match status" value="2"/>
</dbReference>
<comment type="subcellular location">
    <subcellularLocation>
        <location evidence="1">Membrane</location>
        <topology evidence="1">Single-pass type II membrane protein</topology>
    </subcellularLocation>
</comment>
<feature type="region of interest" description="Disordered" evidence="7">
    <location>
        <begin position="579"/>
        <end position="600"/>
    </location>
</feature>
<dbReference type="EMBL" id="CH991544">
    <property type="protein sequence ID" value="EDQ92148.1"/>
    <property type="molecule type" value="Genomic_DNA"/>
</dbReference>
<dbReference type="PANTHER" id="PTHR12270">
    <property type="entry name" value="GLYCOSYLTRANSFERASE-RELATED"/>
    <property type="match status" value="1"/>
</dbReference>